<name>A0A382GMT3_9ZZZZ</name>
<gene>
    <name evidence="5" type="ORF">METZ01_LOCUS229143</name>
</gene>
<evidence type="ECO:0000256" key="3">
    <source>
        <dbReference type="ARBA" id="ARBA00022691"/>
    </source>
</evidence>
<feature type="non-terminal residue" evidence="5">
    <location>
        <position position="1"/>
    </location>
</feature>
<evidence type="ECO:0000259" key="4">
    <source>
        <dbReference type="Pfam" id="PF13847"/>
    </source>
</evidence>
<feature type="domain" description="Methyltransferase" evidence="4">
    <location>
        <begin position="220"/>
        <end position="335"/>
    </location>
</feature>
<evidence type="ECO:0000256" key="2">
    <source>
        <dbReference type="ARBA" id="ARBA00022679"/>
    </source>
</evidence>
<keyword evidence="1" id="KW-0489">Methyltransferase</keyword>
<dbReference type="GO" id="GO:0008168">
    <property type="term" value="F:methyltransferase activity"/>
    <property type="evidence" value="ECO:0007669"/>
    <property type="project" value="UniProtKB-KW"/>
</dbReference>
<accession>A0A382GMT3</accession>
<dbReference type="SUPFAM" id="SSF53335">
    <property type="entry name" value="S-adenosyl-L-methionine-dependent methyltransferases"/>
    <property type="match status" value="1"/>
</dbReference>
<organism evidence="5">
    <name type="scientific">marine metagenome</name>
    <dbReference type="NCBI Taxonomy" id="408172"/>
    <lineage>
        <taxon>unclassified sequences</taxon>
        <taxon>metagenomes</taxon>
        <taxon>ecological metagenomes</taxon>
    </lineage>
</organism>
<dbReference type="Pfam" id="PF13847">
    <property type="entry name" value="Methyltransf_31"/>
    <property type="match status" value="1"/>
</dbReference>
<dbReference type="AlphaFoldDB" id="A0A382GMT3"/>
<dbReference type="PANTHER" id="PTHR43464">
    <property type="entry name" value="METHYLTRANSFERASE"/>
    <property type="match status" value="1"/>
</dbReference>
<evidence type="ECO:0000313" key="5">
    <source>
        <dbReference type="EMBL" id="SVB76289.1"/>
    </source>
</evidence>
<keyword evidence="3" id="KW-0949">S-adenosyl-L-methionine</keyword>
<protein>
    <recommendedName>
        <fullName evidence="4">Methyltransferase domain-containing protein</fullName>
    </recommendedName>
</protein>
<reference evidence="5" key="1">
    <citation type="submission" date="2018-05" db="EMBL/GenBank/DDBJ databases">
        <authorList>
            <person name="Lanie J.A."/>
            <person name="Ng W.-L."/>
            <person name="Kazmierczak K.M."/>
            <person name="Andrzejewski T.M."/>
            <person name="Davidsen T.M."/>
            <person name="Wayne K.J."/>
            <person name="Tettelin H."/>
            <person name="Glass J.I."/>
            <person name="Rusch D."/>
            <person name="Podicherti R."/>
            <person name="Tsui H.-C.T."/>
            <person name="Winkler M.E."/>
        </authorList>
    </citation>
    <scope>NUCLEOTIDE SEQUENCE</scope>
</reference>
<dbReference type="PANTHER" id="PTHR43464:SF19">
    <property type="entry name" value="UBIQUINONE BIOSYNTHESIS O-METHYLTRANSFERASE, MITOCHONDRIAL"/>
    <property type="match status" value="1"/>
</dbReference>
<evidence type="ECO:0000256" key="1">
    <source>
        <dbReference type="ARBA" id="ARBA00022603"/>
    </source>
</evidence>
<dbReference type="CDD" id="cd02440">
    <property type="entry name" value="AdoMet_MTases"/>
    <property type="match status" value="1"/>
</dbReference>
<dbReference type="EMBL" id="UINC01056357">
    <property type="protein sequence ID" value="SVB76289.1"/>
    <property type="molecule type" value="Genomic_DNA"/>
</dbReference>
<keyword evidence="2" id="KW-0808">Transferase</keyword>
<dbReference type="InterPro" id="IPR025714">
    <property type="entry name" value="Methyltranfer_dom"/>
</dbReference>
<dbReference type="Gene3D" id="3.40.50.150">
    <property type="entry name" value="Vaccinia Virus protein VP39"/>
    <property type="match status" value="1"/>
</dbReference>
<proteinExistence type="predicted"/>
<sequence length="463" mass="53603">DYMLEDSKTNGLFLDDLIQPLLLKVIIEDLTIEKLLTKVRNFLLNEIVENLDSAQFNFINTHFLNALASQCFLNEYVYALSEEEVLKVGIVKKNVESKVEKIELREKLLIGILSCYMPAYELDNAEDVLLLGKQVGDSSFLDLLMLQIEEPLIELGIRGQIPATDEVPNRVSEKIKLQYEENPYPRWVNIHRYTSESFSSTIKKAFPHVNLNSFGEEQLAQVLVAGCGTGKHAIQTALRLEGSSITAIDLSLTSLAYAERKTRELEIENIRYQQVDILDLRKWNATFDIIECVGVLHHMEDPFYGWQLLTNLLNPCGFMLIGLYSKLARKAIKKVRDLIRDKGYSAAKTDIRRCRQEIISMKGDPINDICCQSPDFYALSSCRDLLFNFHEEYFTLLQIDGMLKELNLKFVGFEIRDSRIKKRYSEHFPEDLFADSLPNWHQYEQEYPDTFANMYQFWVKQDL</sequence>
<dbReference type="InterPro" id="IPR029063">
    <property type="entry name" value="SAM-dependent_MTases_sf"/>
</dbReference>
<dbReference type="GO" id="GO:0032259">
    <property type="term" value="P:methylation"/>
    <property type="evidence" value="ECO:0007669"/>
    <property type="project" value="UniProtKB-KW"/>
</dbReference>